<dbReference type="AlphaFoldDB" id="A0A1S1YXA8"/>
<feature type="domain" description="Metallo-beta-lactamase" evidence="5">
    <location>
        <begin position="13"/>
        <end position="195"/>
    </location>
</feature>
<dbReference type="SUPFAM" id="SSF56281">
    <property type="entry name" value="Metallo-hydrolase/oxidoreductase"/>
    <property type="match status" value="1"/>
</dbReference>
<dbReference type="CDD" id="cd06262">
    <property type="entry name" value="metallo-hydrolase-like_MBL-fold"/>
    <property type="match status" value="1"/>
</dbReference>
<evidence type="ECO:0000259" key="5">
    <source>
        <dbReference type="SMART" id="SM00849"/>
    </source>
</evidence>
<dbReference type="GO" id="GO:0046872">
    <property type="term" value="F:metal ion binding"/>
    <property type="evidence" value="ECO:0007669"/>
    <property type="project" value="UniProtKB-KW"/>
</dbReference>
<dbReference type="EMBL" id="JRYR02000001">
    <property type="protein sequence ID" value="OHX65543.1"/>
    <property type="molecule type" value="Genomic_DNA"/>
</dbReference>
<evidence type="ECO:0000313" key="6">
    <source>
        <dbReference type="EMBL" id="OHX65543.1"/>
    </source>
</evidence>
<comment type="caution">
    <text evidence="6">The sequence shown here is derived from an EMBL/GenBank/DDBJ whole genome shotgun (WGS) entry which is preliminary data.</text>
</comment>
<organism evidence="6 7">
    <name type="scientific">Flammeovirga pacifica</name>
    <dbReference type="NCBI Taxonomy" id="915059"/>
    <lineage>
        <taxon>Bacteria</taxon>
        <taxon>Pseudomonadati</taxon>
        <taxon>Bacteroidota</taxon>
        <taxon>Cytophagia</taxon>
        <taxon>Cytophagales</taxon>
        <taxon>Flammeovirgaceae</taxon>
        <taxon>Flammeovirga</taxon>
    </lineage>
</organism>
<dbReference type="Proteomes" id="UP000179797">
    <property type="component" value="Unassembled WGS sequence"/>
</dbReference>
<dbReference type="InterPro" id="IPR051453">
    <property type="entry name" value="MBL_Glyoxalase_II"/>
</dbReference>
<sequence length="213" mass="23691">MIQIQTFTFNPFQENSYLIWDETKDAVIVDPGCYDASEQEQLKSFIESNELNVVKIINTHCHLDHVFGNKFCQDTFGVKLYIPKGEVETLASGKDSCARYGIPGFIESCADELLENEGTITFGDSTLEILYVPGHSPGHLVFYSKEDDFALGGDVLFKGSIGRTDLPGGDHQTLLDNIANVMYQLPNQTRVYPGHGPFTTIGDEKRSNPFVRG</sequence>
<dbReference type="STRING" id="915059.NH26_03865"/>
<dbReference type="RefSeq" id="WP_044229805.1">
    <property type="nucleotide sequence ID" value="NZ_JRYR02000001.1"/>
</dbReference>
<evidence type="ECO:0000256" key="1">
    <source>
        <dbReference type="ARBA" id="ARBA00001947"/>
    </source>
</evidence>
<keyword evidence="7" id="KW-1185">Reference proteome</keyword>
<keyword evidence="3 6" id="KW-0378">Hydrolase</keyword>
<keyword evidence="2" id="KW-0479">Metal-binding</keyword>
<dbReference type="InterPro" id="IPR036866">
    <property type="entry name" value="RibonucZ/Hydroxyglut_hydro"/>
</dbReference>
<keyword evidence="4" id="KW-0862">Zinc</keyword>
<dbReference type="Gene3D" id="3.60.15.10">
    <property type="entry name" value="Ribonuclease Z/Hydroxyacylglutathione hydrolase-like"/>
    <property type="match status" value="1"/>
</dbReference>
<comment type="cofactor">
    <cofactor evidence="1">
        <name>Zn(2+)</name>
        <dbReference type="ChEBI" id="CHEBI:29105"/>
    </cofactor>
</comment>
<dbReference type="PANTHER" id="PTHR46233">
    <property type="entry name" value="HYDROXYACYLGLUTATHIONE HYDROLASE GLOC"/>
    <property type="match status" value="1"/>
</dbReference>
<evidence type="ECO:0000256" key="4">
    <source>
        <dbReference type="ARBA" id="ARBA00022833"/>
    </source>
</evidence>
<name>A0A1S1YXA8_FLAPC</name>
<dbReference type="InterPro" id="IPR001279">
    <property type="entry name" value="Metallo-B-lactamas"/>
</dbReference>
<dbReference type="PANTHER" id="PTHR46233:SF3">
    <property type="entry name" value="HYDROXYACYLGLUTATHIONE HYDROLASE GLOC"/>
    <property type="match status" value="1"/>
</dbReference>
<protein>
    <submittedName>
        <fullName evidence="6">MBL fold hydrolase</fullName>
    </submittedName>
</protein>
<dbReference type="Pfam" id="PF00753">
    <property type="entry name" value="Lactamase_B"/>
    <property type="match status" value="1"/>
</dbReference>
<accession>A0A1S1YXA8</accession>
<evidence type="ECO:0000256" key="2">
    <source>
        <dbReference type="ARBA" id="ARBA00022723"/>
    </source>
</evidence>
<gene>
    <name evidence="6" type="ORF">NH26_03865</name>
</gene>
<reference evidence="6 7" key="1">
    <citation type="journal article" date="2012" name="Int. J. Syst. Evol. Microbiol.">
        <title>Flammeovirga pacifica sp. nov., isolated from deep-sea sediment.</title>
        <authorList>
            <person name="Xu H."/>
            <person name="Fu Y."/>
            <person name="Yang N."/>
            <person name="Ding Z."/>
            <person name="Lai Q."/>
            <person name="Zeng R."/>
        </authorList>
    </citation>
    <scope>NUCLEOTIDE SEQUENCE [LARGE SCALE GENOMIC DNA]</scope>
    <source>
        <strain evidence="7">DSM 24597 / LMG 26175 / WPAGA1</strain>
    </source>
</reference>
<dbReference type="OrthoDB" id="9802248at2"/>
<dbReference type="SMART" id="SM00849">
    <property type="entry name" value="Lactamase_B"/>
    <property type="match status" value="1"/>
</dbReference>
<evidence type="ECO:0000256" key="3">
    <source>
        <dbReference type="ARBA" id="ARBA00022801"/>
    </source>
</evidence>
<dbReference type="GO" id="GO:0016787">
    <property type="term" value="F:hydrolase activity"/>
    <property type="evidence" value="ECO:0007669"/>
    <property type="project" value="UniProtKB-KW"/>
</dbReference>
<proteinExistence type="predicted"/>
<evidence type="ECO:0000313" key="7">
    <source>
        <dbReference type="Proteomes" id="UP000179797"/>
    </source>
</evidence>